<dbReference type="GO" id="GO:0006811">
    <property type="term" value="P:monoatomic ion transport"/>
    <property type="evidence" value="ECO:0007669"/>
    <property type="project" value="UniProtKB-KW"/>
</dbReference>
<feature type="chain" id="PRO_5011329416" description="Porin" evidence="10">
    <location>
        <begin position="23"/>
        <end position="379"/>
    </location>
</feature>
<evidence type="ECO:0000256" key="2">
    <source>
        <dbReference type="ARBA" id="ARBA00022448"/>
    </source>
</evidence>
<dbReference type="SUPFAM" id="SSF56935">
    <property type="entry name" value="Porins"/>
    <property type="match status" value="1"/>
</dbReference>
<dbReference type="GO" id="GO:0046930">
    <property type="term" value="C:pore complex"/>
    <property type="evidence" value="ECO:0007669"/>
    <property type="project" value="UniProtKB-KW"/>
</dbReference>
<comment type="similarity">
    <text evidence="1 10">Belongs to the alphaproteobacteria porin family.</text>
</comment>
<keyword evidence="2 10" id="KW-0813">Transport</keyword>
<keyword evidence="7 10" id="KW-0626">Porin</keyword>
<dbReference type="STRING" id="655353.SAMN04488056_102122"/>
<comment type="subcellular location">
    <subcellularLocation>
        <location evidence="10">Cell outer membrane</location>
        <topology evidence="10">Multi-pass membrane protein</topology>
    </subcellularLocation>
</comment>
<keyword evidence="9 10" id="KW-0998">Cell outer membrane</keyword>
<dbReference type="Proteomes" id="UP000199236">
    <property type="component" value="Unassembled WGS sequence"/>
</dbReference>
<comment type="function">
    <text evidence="10">Forms passive diffusion pores that allow small molecular weight hydrophilic materials across the outer membrane.</text>
</comment>
<dbReference type="InterPro" id="IPR003684">
    <property type="entry name" value="Porin_alphabac"/>
</dbReference>
<evidence type="ECO:0000313" key="11">
    <source>
        <dbReference type="EMBL" id="SFN82207.1"/>
    </source>
</evidence>
<evidence type="ECO:0000313" key="12">
    <source>
        <dbReference type="Proteomes" id="UP000199236"/>
    </source>
</evidence>
<evidence type="ECO:0000256" key="4">
    <source>
        <dbReference type="ARBA" id="ARBA00022692"/>
    </source>
</evidence>
<dbReference type="RefSeq" id="WP_090069265.1">
    <property type="nucleotide sequence ID" value="NZ_FOVR01000002.1"/>
</dbReference>
<evidence type="ECO:0000256" key="8">
    <source>
        <dbReference type="ARBA" id="ARBA00023136"/>
    </source>
</evidence>
<keyword evidence="8 10" id="KW-0472">Membrane</keyword>
<gene>
    <name evidence="11" type="ORF">SAMN04488056_102122</name>
</gene>
<keyword evidence="4 10" id="KW-0812">Transmembrane</keyword>
<feature type="signal peptide" evidence="10">
    <location>
        <begin position="1"/>
        <end position="22"/>
    </location>
</feature>
<dbReference type="OrthoDB" id="7801681at2"/>
<keyword evidence="12" id="KW-1185">Reference proteome</keyword>
<keyword evidence="5 10" id="KW-0732">Signal</keyword>
<organism evidence="11 12">
    <name type="scientific">Cohaesibacter marisflavi</name>
    <dbReference type="NCBI Taxonomy" id="655353"/>
    <lineage>
        <taxon>Bacteria</taxon>
        <taxon>Pseudomonadati</taxon>
        <taxon>Pseudomonadota</taxon>
        <taxon>Alphaproteobacteria</taxon>
        <taxon>Hyphomicrobiales</taxon>
        <taxon>Cohaesibacteraceae</taxon>
    </lineage>
</organism>
<evidence type="ECO:0000256" key="10">
    <source>
        <dbReference type="RuleBase" id="RU364005"/>
    </source>
</evidence>
<evidence type="ECO:0000256" key="6">
    <source>
        <dbReference type="ARBA" id="ARBA00023065"/>
    </source>
</evidence>
<evidence type="ECO:0000256" key="3">
    <source>
        <dbReference type="ARBA" id="ARBA00022452"/>
    </source>
</evidence>
<comment type="domain">
    <text evidence="10">Consists of 16-stranded beta-barrel sheets, with large surface-exposed loops, that form a transmembrane pore at the center of each barrel. The pore is partially ocluded by a peptide loop that folds into the pore lumen.</text>
</comment>
<keyword evidence="6 10" id="KW-0406">Ion transport</keyword>
<evidence type="ECO:0000256" key="7">
    <source>
        <dbReference type="ARBA" id="ARBA00023114"/>
    </source>
</evidence>
<protein>
    <recommendedName>
        <fullName evidence="10">Porin</fullName>
    </recommendedName>
</protein>
<dbReference type="Pfam" id="PF02530">
    <property type="entry name" value="Porin_2"/>
    <property type="match status" value="1"/>
</dbReference>
<accession>A0A1I5C5J6</accession>
<evidence type="ECO:0000256" key="9">
    <source>
        <dbReference type="ARBA" id="ARBA00023237"/>
    </source>
</evidence>
<keyword evidence="3 10" id="KW-1134">Transmembrane beta strand</keyword>
<reference evidence="11 12" key="1">
    <citation type="submission" date="2016-10" db="EMBL/GenBank/DDBJ databases">
        <authorList>
            <person name="de Groot N.N."/>
        </authorList>
    </citation>
    <scope>NUCLEOTIDE SEQUENCE [LARGE SCALE GENOMIC DNA]</scope>
    <source>
        <strain evidence="11 12">CGMCC 1.9157</strain>
    </source>
</reference>
<evidence type="ECO:0000256" key="5">
    <source>
        <dbReference type="ARBA" id="ARBA00022729"/>
    </source>
</evidence>
<dbReference type="AlphaFoldDB" id="A0A1I5C5J6"/>
<dbReference type="GO" id="GO:0015288">
    <property type="term" value="F:porin activity"/>
    <property type="evidence" value="ECO:0007669"/>
    <property type="project" value="UniProtKB-KW"/>
</dbReference>
<sequence>MNIKSLILGSAAALVAGGAAQAADLPVAEPVDYVKVCDAYGAGYFFLPGTDTCLKISGYVRTEARFSEAESRADEKFDIWARGQVNFDAKEETELGTLSSRVRIEGEDDGDISIAKAWLSLGGFYAGFLSSAGIVDYVGDVYGGDYDLGDTDVPQMGYNMAFGNGVTATLGIANNKHLIGDKSVGLATVDYAGQSLPTLVARLKVDQAWGSVAVGGIVSQARYGWAQFDNDVAYSVSAGGIFNLDMLSAGSEFALNGFYTKGAMAWNGINDASVMSDATYDASTGEFELNELYGVSASLKYAFADNLWAIVAGGYGEYDDQGASEDFDQWTASAELGYKPVKNLKVVAGIQYTDRDFEAAASTADYDTWEGKLRLQRNF</sequence>
<dbReference type="GO" id="GO:0009279">
    <property type="term" value="C:cell outer membrane"/>
    <property type="evidence" value="ECO:0007669"/>
    <property type="project" value="UniProtKB-SubCell"/>
</dbReference>
<evidence type="ECO:0000256" key="1">
    <source>
        <dbReference type="ARBA" id="ARBA00009521"/>
    </source>
</evidence>
<dbReference type="EMBL" id="FOVR01000002">
    <property type="protein sequence ID" value="SFN82207.1"/>
    <property type="molecule type" value="Genomic_DNA"/>
</dbReference>
<proteinExistence type="inferred from homology"/>
<name>A0A1I5C5J6_9HYPH</name>